<dbReference type="Proteomes" id="UP001283361">
    <property type="component" value="Unassembled WGS sequence"/>
</dbReference>
<dbReference type="AlphaFoldDB" id="A0AAE1B0T5"/>
<accession>A0AAE1B0T5</accession>
<proteinExistence type="predicted"/>
<reference evidence="2" key="1">
    <citation type="journal article" date="2023" name="G3 (Bethesda)">
        <title>A reference genome for the long-term kleptoplast-retaining sea slug Elysia crispata morphotype clarki.</title>
        <authorList>
            <person name="Eastman K.E."/>
            <person name="Pendleton A.L."/>
            <person name="Shaikh M.A."/>
            <person name="Suttiyut T."/>
            <person name="Ogas R."/>
            <person name="Tomko P."/>
            <person name="Gavelis G."/>
            <person name="Widhalm J.R."/>
            <person name="Wisecaver J.H."/>
        </authorList>
    </citation>
    <scope>NUCLEOTIDE SEQUENCE</scope>
    <source>
        <strain evidence="2">ECLA1</strain>
    </source>
</reference>
<sequence>MQPARAASRKGEHPPSTIDATCTGSVKEGRASTLYNRCSLSGQLQGRESIDPLQSLQPVGAASRQVIPAQQKPYFLIDKWPSDIDADINFGNTASVDDNLRVEFMKYNNREQTKGVDHFPIQQWHIERQSFPATSQLAPSQAIRGDTVSNPFIQVHSVILRQNHARFLR</sequence>
<comment type="caution">
    <text evidence="2">The sequence shown here is derived from an EMBL/GenBank/DDBJ whole genome shotgun (WGS) entry which is preliminary data.</text>
</comment>
<evidence type="ECO:0000313" key="2">
    <source>
        <dbReference type="EMBL" id="KAK3797155.1"/>
    </source>
</evidence>
<feature type="region of interest" description="Disordered" evidence="1">
    <location>
        <begin position="1"/>
        <end position="23"/>
    </location>
</feature>
<protein>
    <submittedName>
        <fullName evidence="2">Uncharacterized protein</fullName>
    </submittedName>
</protein>
<evidence type="ECO:0000313" key="3">
    <source>
        <dbReference type="Proteomes" id="UP001283361"/>
    </source>
</evidence>
<dbReference type="EMBL" id="JAWDGP010000802">
    <property type="protein sequence ID" value="KAK3797155.1"/>
    <property type="molecule type" value="Genomic_DNA"/>
</dbReference>
<keyword evidence="3" id="KW-1185">Reference proteome</keyword>
<gene>
    <name evidence="2" type="ORF">RRG08_060499</name>
</gene>
<name>A0AAE1B0T5_9GAST</name>
<organism evidence="2 3">
    <name type="scientific">Elysia crispata</name>
    <name type="common">lettuce slug</name>
    <dbReference type="NCBI Taxonomy" id="231223"/>
    <lineage>
        <taxon>Eukaryota</taxon>
        <taxon>Metazoa</taxon>
        <taxon>Spiralia</taxon>
        <taxon>Lophotrochozoa</taxon>
        <taxon>Mollusca</taxon>
        <taxon>Gastropoda</taxon>
        <taxon>Heterobranchia</taxon>
        <taxon>Euthyneura</taxon>
        <taxon>Panpulmonata</taxon>
        <taxon>Sacoglossa</taxon>
        <taxon>Placobranchoidea</taxon>
        <taxon>Plakobranchidae</taxon>
        <taxon>Elysia</taxon>
    </lineage>
</organism>
<evidence type="ECO:0000256" key="1">
    <source>
        <dbReference type="SAM" id="MobiDB-lite"/>
    </source>
</evidence>